<keyword evidence="2" id="KW-0378">Hydrolase</keyword>
<evidence type="ECO:0008006" key="6">
    <source>
        <dbReference type="Google" id="ProtNLM"/>
    </source>
</evidence>
<comment type="caution">
    <text evidence="4">The sequence shown here is derived from an EMBL/GenBank/DDBJ whole genome shotgun (WGS) entry which is preliminary data.</text>
</comment>
<dbReference type="RefSeq" id="WP_146397945.1">
    <property type="nucleotide sequence ID" value="NZ_SJPJ01000001.1"/>
</dbReference>
<dbReference type="OrthoDB" id="9761519at2"/>
<evidence type="ECO:0000313" key="5">
    <source>
        <dbReference type="Proteomes" id="UP000315010"/>
    </source>
</evidence>
<dbReference type="Gene3D" id="2.60.120.260">
    <property type="entry name" value="Galactose-binding domain-like"/>
    <property type="match status" value="2"/>
</dbReference>
<organism evidence="4 5">
    <name type="scientific">Novipirellula herctigrandis</name>
    <dbReference type="NCBI Taxonomy" id="2527986"/>
    <lineage>
        <taxon>Bacteria</taxon>
        <taxon>Pseudomonadati</taxon>
        <taxon>Planctomycetota</taxon>
        <taxon>Planctomycetia</taxon>
        <taxon>Pirellulales</taxon>
        <taxon>Pirellulaceae</taxon>
        <taxon>Novipirellula</taxon>
    </lineage>
</organism>
<dbReference type="InterPro" id="IPR008979">
    <property type="entry name" value="Galactose-bd-like_sf"/>
</dbReference>
<feature type="chain" id="PRO_5022823112" description="Glycosyl hydrolases family 2, sugar binding domain" evidence="3">
    <location>
        <begin position="26"/>
        <end position="1155"/>
    </location>
</feature>
<sequence precursor="true">MSHPLTCKTTFCLLVLILSCRICTAQIPEGRETLLQGFISPSKEARPSTYWLWLNGYVNREHVRRELEQFRDKGISGVCLFDMGARGIKEKMPPNGPAFMSEHSVDDIAHAVRVAGELDLNVQLSVSSSWDMGGSWVKPEHASMGLFQSTLTTMGPTKFDQPLPLPSLPTKAPKDDDGKPLFLKNVAVLAVPIKKRLPGHDFIIRMDPPGIHTIHRAVLYNTLSDNPKRHGDQNLFAKDFSIAVSTTDPTSDAFHEVLSSSLAATTDAQSFTIPATEARYVRLRLGQGHNTKFDAVQLAEFELYNEQGVNVVASHEADRSRDGGDLVGYCDQRENVNVWTAQNIIDGSKAGAGGSWSSTGLPPLVIDRLEDIIDLTDRVDADGHLTWNVPDGEWIIMRFVCANTGERLKVPSPNSDGLATDHLNREATITFLDKEIQELQNKLGPLGDTALKQLYLASYEVRGRIWTADLLEQFQSYRGYDMTRYLPALLGHIIVNDEITQRFQYDFRKTLGDLLVDAYYRTAAETAHLAGIGIESEAGGPGPPIHQVPVDALKAQGAIDEIRGEFWPKRPHADQLWVVKETACAGHTYGKRVIHMEAFTSMHHWQDGPFDLKPSADRAFCEGANHMVWHTAAHLPPESGQPGWVYGAGTHLNTNRVWWSKAKPFLDYLARCSFMLQQGKFVADVVYYYGDQGYNFVPPKHVDPSLGQGYDYDVVNREVILNRMSVHQGRITLADGMSYGVLVLPDRQDIDIDVLRKLESLIRDGATVVGAKPTKANGLTDYPQRDLSVRELADKIWGDCDGEKSTEHRYGKGRVRCGPSLGEILANMNAGPDFTFQSSKHDSDLDFIHRRTNTSDIYFIRNKQDTWTNADCAFRASGVPELWDPATGTTQAIVPHEPLGDRTSIPLQLAPYGSVFVVFHHTANTFNGGLKLTEPNEALGLPRTRIESHDTTETQLTVFQNGEHHVVQGSTDARECVVSDLPAPLTLNGPWTITLEKLDGVQPTLTMDRLVPWNENDDEGLRYYSGIGSHHIDFELPESWVTDERRIFLDLGELWAIGTVKLNGHSIGTLWKPPFVVDICSAAVSGKNTLTIEVANTWNNRLVGDASLAPDHRVTRTNISGNNGVAWKDCPLRKSGLFGPVRLIPGKRVSLPSKP</sequence>
<dbReference type="Proteomes" id="UP000315010">
    <property type="component" value="Unassembled WGS sequence"/>
</dbReference>
<protein>
    <recommendedName>
        <fullName evidence="6">Glycosyl hydrolases family 2, sugar binding domain</fullName>
    </recommendedName>
</protein>
<feature type="signal peptide" evidence="3">
    <location>
        <begin position="1"/>
        <end position="25"/>
    </location>
</feature>
<dbReference type="PANTHER" id="PTHR43817:SF1">
    <property type="entry name" value="HYDROLASE, FAMILY 43, PUTATIVE (AFU_ORTHOLOGUE AFUA_3G01660)-RELATED"/>
    <property type="match status" value="1"/>
</dbReference>
<dbReference type="Pfam" id="PF17132">
    <property type="entry name" value="Glyco_hydro_106"/>
    <property type="match status" value="1"/>
</dbReference>
<evidence type="ECO:0000256" key="1">
    <source>
        <dbReference type="ARBA" id="ARBA00022729"/>
    </source>
</evidence>
<keyword evidence="5" id="KW-1185">Reference proteome</keyword>
<proteinExistence type="predicted"/>
<name>A0A5C5Z3E8_9BACT</name>
<dbReference type="SUPFAM" id="SSF49785">
    <property type="entry name" value="Galactose-binding domain-like"/>
    <property type="match status" value="2"/>
</dbReference>
<dbReference type="NCBIfam" id="NF045579">
    <property type="entry name" value="rhamnoside_JR"/>
    <property type="match status" value="1"/>
</dbReference>
<evidence type="ECO:0000313" key="4">
    <source>
        <dbReference type="EMBL" id="TWT81814.1"/>
    </source>
</evidence>
<dbReference type="EMBL" id="SJPJ01000001">
    <property type="protein sequence ID" value="TWT81814.1"/>
    <property type="molecule type" value="Genomic_DNA"/>
</dbReference>
<evidence type="ECO:0000256" key="2">
    <source>
        <dbReference type="ARBA" id="ARBA00022801"/>
    </source>
</evidence>
<dbReference type="PANTHER" id="PTHR43817">
    <property type="entry name" value="GLYCOSYL HYDROLASE"/>
    <property type="match status" value="1"/>
</dbReference>
<keyword evidence="1 3" id="KW-0732">Signal</keyword>
<accession>A0A5C5Z3E8</accession>
<evidence type="ECO:0000256" key="3">
    <source>
        <dbReference type="SAM" id="SignalP"/>
    </source>
</evidence>
<reference evidence="4 5" key="1">
    <citation type="submission" date="2019-02" db="EMBL/GenBank/DDBJ databases">
        <title>Deep-cultivation of Planctomycetes and their phenomic and genomic characterization uncovers novel biology.</title>
        <authorList>
            <person name="Wiegand S."/>
            <person name="Jogler M."/>
            <person name="Boedeker C."/>
            <person name="Pinto D."/>
            <person name="Vollmers J."/>
            <person name="Rivas-Marin E."/>
            <person name="Kohn T."/>
            <person name="Peeters S.H."/>
            <person name="Heuer A."/>
            <person name="Rast P."/>
            <person name="Oberbeckmann S."/>
            <person name="Bunk B."/>
            <person name="Jeske O."/>
            <person name="Meyerdierks A."/>
            <person name="Storesund J.E."/>
            <person name="Kallscheuer N."/>
            <person name="Luecker S."/>
            <person name="Lage O.M."/>
            <person name="Pohl T."/>
            <person name="Merkel B.J."/>
            <person name="Hornburger P."/>
            <person name="Mueller R.-W."/>
            <person name="Bruemmer F."/>
            <person name="Labrenz M."/>
            <person name="Spormann A.M."/>
            <person name="Op Den Camp H."/>
            <person name="Overmann J."/>
            <person name="Amann R."/>
            <person name="Jetten M.S.M."/>
            <person name="Mascher T."/>
            <person name="Medema M.H."/>
            <person name="Devos D.P."/>
            <person name="Kaster A.-K."/>
            <person name="Ovreas L."/>
            <person name="Rohde M."/>
            <person name="Galperin M.Y."/>
            <person name="Jogler C."/>
        </authorList>
    </citation>
    <scope>NUCLEOTIDE SEQUENCE [LARGE SCALE GENOMIC DNA]</scope>
    <source>
        <strain evidence="4 5">CA13</strain>
    </source>
</reference>
<dbReference type="AlphaFoldDB" id="A0A5C5Z3E8"/>
<gene>
    <name evidence="4" type="ORF">CA13_32670</name>
</gene>
<dbReference type="GO" id="GO:0016787">
    <property type="term" value="F:hydrolase activity"/>
    <property type="evidence" value="ECO:0007669"/>
    <property type="project" value="UniProtKB-KW"/>
</dbReference>